<dbReference type="Proteomes" id="UP000676336">
    <property type="component" value="Unassembled WGS sequence"/>
</dbReference>
<reference evidence="1" key="1">
    <citation type="submission" date="2021-02" db="EMBL/GenBank/DDBJ databases">
        <authorList>
            <person name="Nowell W R."/>
        </authorList>
    </citation>
    <scope>NUCLEOTIDE SEQUENCE</scope>
</reference>
<dbReference type="AlphaFoldDB" id="A0A8S3HKM9"/>
<comment type="caution">
    <text evidence="1">The sequence shown here is derived from an EMBL/GenBank/DDBJ whole genome shotgun (WGS) entry which is preliminary data.</text>
</comment>
<protein>
    <submittedName>
        <fullName evidence="1">Uncharacterized protein</fullName>
    </submittedName>
</protein>
<organism evidence="1 2">
    <name type="scientific">Rotaria magnacalcarata</name>
    <dbReference type="NCBI Taxonomy" id="392030"/>
    <lineage>
        <taxon>Eukaryota</taxon>
        <taxon>Metazoa</taxon>
        <taxon>Spiralia</taxon>
        <taxon>Gnathifera</taxon>
        <taxon>Rotifera</taxon>
        <taxon>Eurotatoria</taxon>
        <taxon>Bdelloidea</taxon>
        <taxon>Philodinida</taxon>
        <taxon>Philodinidae</taxon>
        <taxon>Rotaria</taxon>
    </lineage>
</organism>
<name>A0A8S3HKM9_9BILA</name>
<gene>
    <name evidence="1" type="ORF">SMN809_LOCUS69238</name>
</gene>
<sequence>VDLENLSHYFQHKCDENNHDDIDEIEIETFLNEQESSFLQRLSRVCRLTIKDLPKIGNPMSLFGTHMQLLAYHLEQRSTHEHTCELEQWNRLLECLYEIYTFKCHTSTSNMKKILNDHNKLFTCLLQTQSFLQNPTILR</sequence>
<feature type="non-terminal residue" evidence="1">
    <location>
        <position position="139"/>
    </location>
</feature>
<evidence type="ECO:0000313" key="2">
    <source>
        <dbReference type="Proteomes" id="UP000676336"/>
    </source>
</evidence>
<dbReference type="EMBL" id="CAJOBI010319029">
    <property type="protein sequence ID" value="CAF5182004.1"/>
    <property type="molecule type" value="Genomic_DNA"/>
</dbReference>
<proteinExistence type="predicted"/>
<accession>A0A8S3HKM9</accession>
<evidence type="ECO:0000313" key="1">
    <source>
        <dbReference type="EMBL" id="CAF5182004.1"/>
    </source>
</evidence>